<dbReference type="Gene3D" id="3.40.1190.10">
    <property type="entry name" value="Mur-like, catalytic domain"/>
    <property type="match status" value="1"/>
</dbReference>
<evidence type="ECO:0000256" key="6">
    <source>
        <dbReference type="ARBA" id="ARBA00022741"/>
    </source>
</evidence>
<dbReference type="PANTHER" id="PTHR43692:SF1">
    <property type="entry name" value="UDP-N-ACETYLMURAMOYLALANINE--D-GLUTAMATE LIGASE"/>
    <property type="match status" value="1"/>
</dbReference>
<dbReference type="PANTHER" id="PTHR43692">
    <property type="entry name" value="UDP-N-ACETYLMURAMOYLALANINE--D-GLUTAMATE LIGASE"/>
    <property type="match status" value="1"/>
</dbReference>
<keyword evidence="8" id="KW-0131">Cell cycle</keyword>
<proteinExistence type="predicted"/>
<organism evidence="10 11">
    <name type="scientific">Parvularcula lutaonensis</name>
    <dbReference type="NCBI Taxonomy" id="491923"/>
    <lineage>
        <taxon>Bacteria</taxon>
        <taxon>Pseudomonadati</taxon>
        <taxon>Pseudomonadota</taxon>
        <taxon>Alphaproteobacteria</taxon>
        <taxon>Parvularculales</taxon>
        <taxon>Parvularculaceae</taxon>
        <taxon>Parvularcula</taxon>
    </lineage>
</organism>
<dbReference type="InterPro" id="IPR036615">
    <property type="entry name" value="Mur_ligase_C_dom_sf"/>
</dbReference>
<dbReference type="InterPro" id="IPR018109">
    <property type="entry name" value="Folylpolyglutamate_synth_CS"/>
</dbReference>
<keyword evidence="3" id="KW-0963">Cytoplasm</keyword>
<keyword evidence="4 10" id="KW-0436">Ligase</keyword>
<accession>A0ABV7MD38</accession>
<dbReference type="RefSeq" id="WP_189570930.1">
    <property type="nucleotide sequence ID" value="NZ_BMXU01000001.1"/>
</dbReference>
<dbReference type="SUPFAM" id="SSF53244">
    <property type="entry name" value="MurD-like peptide ligases, peptide-binding domain"/>
    <property type="match status" value="1"/>
</dbReference>
<evidence type="ECO:0000256" key="4">
    <source>
        <dbReference type="ARBA" id="ARBA00022598"/>
    </source>
</evidence>
<dbReference type="GO" id="GO:0008764">
    <property type="term" value="F:UDP-N-acetylmuramoylalanine-D-glutamate ligase activity"/>
    <property type="evidence" value="ECO:0007669"/>
    <property type="project" value="UniProtKB-EC"/>
</dbReference>
<evidence type="ECO:0000256" key="2">
    <source>
        <dbReference type="ARBA" id="ARBA00004752"/>
    </source>
</evidence>
<dbReference type="Proteomes" id="UP001595607">
    <property type="component" value="Unassembled WGS sequence"/>
</dbReference>
<evidence type="ECO:0000256" key="8">
    <source>
        <dbReference type="ARBA" id="ARBA00023306"/>
    </source>
</evidence>
<evidence type="ECO:0000313" key="10">
    <source>
        <dbReference type="EMBL" id="MFC3302569.1"/>
    </source>
</evidence>
<reference evidence="11" key="1">
    <citation type="journal article" date="2019" name="Int. J. Syst. Evol. Microbiol.">
        <title>The Global Catalogue of Microorganisms (GCM) 10K type strain sequencing project: providing services to taxonomists for standard genome sequencing and annotation.</title>
        <authorList>
            <consortium name="The Broad Institute Genomics Platform"/>
            <consortium name="The Broad Institute Genome Sequencing Center for Infectious Disease"/>
            <person name="Wu L."/>
            <person name="Ma J."/>
        </authorList>
    </citation>
    <scope>NUCLEOTIDE SEQUENCE [LARGE SCALE GENOMIC DNA]</scope>
    <source>
        <strain evidence="11">KCTC 22245</strain>
    </source>
</reference>
<name>A0ABV7MD38_9PROT</name>
<keyword evidence="11" id="KW-1185">Reference proteome</keyword>
<dbReference type="PROSITE" id="PS01011">
    <property type="entry name" value="FOLYLPOLYGLU_SYNT_1"/>
    <property type="match status" value="1"/>
</dbReference>
<evidence type="ECO:0000313" key="11">
    <source>
        <dbReference type="Proteomes" id="UP001595607"/>
    </source>
</evidence>
<keyword evidence="7" id="KW-0067">ATP-binding</keyword>
<keyword evidence="5" id="KW-0132">Cell division</keyword>
<feature type="domain" description="Mur ligase central" evidence="9">
    <location>
        <begin position="99"/>
        <end position="192"/>
    </location>
</feature>
<evidence type="ECO:0000256" key="7">
    <source>
        <dbReference type="ARBA" id="ARBA00022840"/>
    </source>
</evidence>
<evidence type="ECO:0000256" key="3">
    <source>
        <dbReference type="ARBA" id="ARBA00022490"/>
    </source>
</evidence>
<evidence type="ECO:0000256" key="5">
    <source>
        <dbReference type="ARBA" id="ARBA00022618"/>
    </source>
</evidence>
<dbReference type="Pfam" id="PF08245">
    <property type="entry name" value="Mur_ligase_M"/>
    <property type="match status" value="1"/>
</dbReference>
<gene>
    <name evidence="10" type="primary">murD</name>
    <name evidence="10" type="ORF">ACFONP_07470</name>
</gene>
<comment type="pathway">
    <text evidence="2">Cell wall biogenesis; peptidoglycan biosynthesis.</text>
</comment>
<dbReference type="SUPFAM" id="SSF53623">
    <property type="entry name" value="MurD-like peptide ligases, catalytic domain"/>
    <property type="match status" value="1"/>
</dbReference>
<evidence type="ECO:0000256" key="1">
    <source>
        <dbReference type="ARBA" id="ARBA00004496"/>
    </source>
</evidence>
<sequence>MKHLLHGTGTEGLAAAEYFRDVLQQELAVFDDHGGSIPGCESVDRTAAERIIRSGIYLRSPGIPPHHPLVQYAQSHALLSTTPTGFWLKNHAPSGTVTVTGTKGKSSTSALTALILRKAGLRAAAYGNIGRPPLSAALPEEVHPVLEVSSYMMHDLPKADHIHLVTNLYRDHLDWHGGAAPYHAAKLRPFTRPDPAKGFAPRSVIDAHALPASVRAIEDAVRDTGDALHVGDEIIDTGDEMQGFRRGPLRLALTAAAAVATSFLSSKDVAKAAGAAAAEWKGLPSRQQIIPSIDGRTWVDDALSTIPESAIAALQRFASRPVVVLLGGGDRQQDFSPLEAYLAEHGTVRAIGFGPTGRRLRNLTKKVESLQDAITSAEEMCPAGGVILFSPAAPSSPPFKDYRERSALFAERARTA</sequence>
<dbReference type="EMBL" id="JBHRVA010000002">
    <property type="protein sequence ID" value="MFC3302569.1"/>
    <property type="molecule type" value="Genomic_DNA"/>
</dbReference>
<evidence type="ECO:0000259" key="9">
    <source>
        <dbReference type="Pfam" id="PF08245"/>
    </source>
</evidence>
<comment type="subcellular location">
    <subcellularLocation>
        <location evidence="1">Cytoplasm</location>
    </subcellularLocation>
</comment>
<dbReference type="InterPro" id="IPR036565">
    <property type="entry name" value="Mur-like_cat_sf"/>
</dbReference>
<comment type="caution">
    <text evidence="10">The sequence shown here is derived from an EMBL/GenBank/DDBJ whole genome shotgun (WGS) entry which is preliminary data.</text>
</comment>
<dbReference type="Gene3D" id="3.90.190.20">
    <property type="entry name" value="Mur ligase, C-terminal domain"/>
    <property type="match status" value="1"/>
</dbReference>
<dbReference type="InterPro" id="IPR005762">
    <property type="entry name" value="MurD"/>
</dbReference>
<protein>
    <submittedName>
        <fullName evidence="10">UDP-N-acetylmuramoyl-L-alanine--D-glutamate ligase</fullName>
        <ecNumber evidence="10">6.3.2.9</ecNumber>
    </submittedName>
</protein>
<dbReference type="InterPro" id="IPR013221">
    <property type="entry name" value="Mur_ligase_cen"/>
</dbReference>
<dbReference type="NCBIfam" id="TIGR01087">
    <property type="entry name" value="murD"/>
    <property type="match status" value="1"/>
</dbReference>
<keyword evidence="6" id="KW-0547">Nucleotide-binding</keyword>
<dbReference type="EC" id="6.3.2.9" evidence="10"/>